<reference evidence="2 3" key="1">
    <citation type="submission" date="2011-06" db="EMBL/GenBank/DDBJ databases">
        <title>The draft genome of Thiorhodococcus drewsii AZ1.</title>
        <authorList>
            <consortium name="US DOE Joint Genome Institute (JGI-PGF)"/>
            <person name="Lucas S."/>
            <person name="Han J."/>
            <person name="Lapidus A."/>
            <person name="Cheng J.-F."/>
            <person name="Goodwin L."/>
            <person name="Pitluck S."/>
            <person name="Peters L."/>
            <person name="Land M.L."/>
            <person name="Hauser L."/>
            <person name="Vogl K."/>
            <person name="Liu Z."/>
            <person name="Imhoff J."/>
            <person name="Thiel V."/>
            <person name="Frigaard N.-U."/>
            <person name="Bryant D.A."/>
            <person name="Woyke T.J."/>
        </authorList>
    </citation>
    <scope>NUCLEOTIDE SEQUENCE [LARGE SCALE GENOMIC DNA]</scope>
    <source>
        <strain evidence="2 3">AZ1</strain>
    </source>
</reference>
<keyword evidence="3" id="KW-1185">Reference proteome</keyword>
<dbReference type="eggNOG" id="COG0226">
    <property type="taxonomic scope" value="Bacteria"/>
</dbReference>
<proteinExistence type="predicted"/>
<protein>
    <submittedName>
        <fullName evidence="2">ABC-type phosphate transport system, periplasmic component</fullName>
    </submittedName>
</protein>
<evidence type="ECO:0000313" key="3">
    <source>
        <dbReference type="Proteomes" id="UP000004200"/>
    </source>
</evidence>
<dbReference type="Proteomes" id="UP000004200">
    <property type="component" value="Unassembled WGS sequence"/>
</dbReference>
<sequence length="138" mass="15312">MRRLMLAFGLLFASIALAQVELAVIVNSESRLDGISDAELSRIFLSKTKRLPTGEVAHPVELSSGPDKVGFYRKVSGKKDIELRKYWATMIFTGNGHPPKQFRSAEDLLHYVTANPGAIAYLPRDAVDDSVKVLRIIK</sequence>
<name>G2E5R3_9GAMM</name>
<dbReference type="OrthoDB" id="5368544at2"/>
<dbReference type="AlphaFoldDB" id="G2E5R3"/>
<dbReference type="RefSeq" id="WP_007042339.1">
    <property type="nucleotide sequence ID" value="NZ_AFWT01000034.1"/>
</dbReference>
<dbReference type="SUPFAM" id="SSF53850">
    <property type="entry name" value="Periplasmic binding protein-like II"/>
    <property type="match status" value="1"/>
</dbReference>
<evidence type="ECO:0000313" key="2">
    <source>
        <dbReference type="EMBL" id="EGV28558.1"/>
    </source>
</evidence>
<feature type="chain" id="PRO_5003428431" evidence="1">
    <location>
        <begin position="19"/>
        <end position="138"/>
    </location>
</feature>
<dbReference type="EMBL" id="AFWT01000034">
    <property type="protein sequence ID" value="EGV28558.1"/>
    <property type="molecule type" value="Genomic_DNA"/>
</dbReference>
<keyword evidence="1" id="KW-0732">Signal</keyword>
<accession>G2E5R3</accession>
<comment type="caution">
    <text evidence="2">The sequence shown here is derived from an EMBL/GenBank/DDBJ whole genome shotgun (WGS) entry which is preliminary data.</text>
</comment>
<feature type="signal peptide" evidence="1">
    <location>
        <begin position="1"/>
        <end position="18"/>
    </location>
</feature>
<organism evidence="2 3">
    <name type="scientific">Thiorhodococcus drewsii AZ1</name>
    <dbReference type="NCBI Taxonomy" id="765913"/>
    <lineage>
        <taxon>Bacteria</taxon>
        <taxon>Pseudomonadati</taxon>
        <taxon>Pseudomonadota</taxon>
        <taxon>Gammaproteobacteria</taxon>
        <taxon>Chromatiales</taxon>
        <taxon>Chromatiaceae</taxon>
        <taxon>Thiorhodococcus</taxon>
    </lineage>
</organism>
<evidence type="ECO:0000256" key="1">
    <source>
        <dbReference type="SAM" id="SignalP"/>
    </source>
</evidence>
<gene>
    <name evidence="2" type="ORF">ThidrDRAFT_3626</name>
</gene>
<dbReference type="Gene3D" id="3.40.190.10">
    <property type="entry name" value="Periplasmic binding protein-like II"/>
    <property type="match status" value="1"/>
</dbReference>
<dbReference type="STRING" id="765913.ThidrDRAFT_3626"/>